<evidence type="ECO:0000256" key="1">
    <source>
        <dbReference type="ARBA" id="ARBA00022679"/>
    </source>
</evidence>
<evidence type="ECO:0000313" key="6">
    <source>
        <dbReference type="Proteomes" id="UP000324800"/>
    </source>
</evidence>
<dbReference type="InterPro" id="IPR000608">
    <property type="entry name" value="UBC"/>
</dbReference>
<dbReference type="InterPro" id="IPR027409">
    <property type="entry name" value="GroEL-like_apical_dom_sf"/>
</dbReference>
<evidence type="ECO:0000259" key="4">
    <source>
        <dbReference type="PROSITE" id="PS50127"/>
    </source>
</evidence>
<feature type="non-terminal residue" evidence="5">
    <location>
        <position position="493"/>
    </location>
</feature>
<feature type="region of interest" description="Disordered" evidence="3">
    <location>
        <begin position="48"/>
        <end position="156"/>
    </location>
</feature>
<dbReference type="InterPro" id="IPR016135">
    <property type="entry name" value="UBQ-conjugating_enzyme/RWD"/>
</dbReference>
<feature type="compositionally biased region" description="Basic and acidic residues" evidence="3">
    <location>
        <begin position="65"/>
        <end position="82"/>
    </location>
</feature>
<feature type="compositionally biased region" description="Basic and acidic residues" evidence="3">
    <location>
        <begin position="171"/>
        <end position="191"/>
    </location>
</feature>
<dbReference type="OrthoDB" id="47801at2759"/>
<feature type="domain" description="UBC core" evidence="4">
    <location>
        <begin position="315"/>
        <end position="482"/>
    </location>
</feature>
<dbReference type="SUPFAM" id="SSF54495">
    <property type="entry name" value="UBC-like"/>
    <property type="match status" value="1"/>
</dbReference>
<comment type="caution">
    <text evidence="5">The sequence shown here is derived from an EMBL/GenBank/DDBJ whole genome shotgun (WGS) entry which is preliminary data.</text>
</comment>
<dbReference type="PANTHER" id="PTHR46116:SF39">
    <property type="entry name" value="BACULOVIRAL IAP REPEAT-CONTAINING PROTEIN 6"/>
    <property type="match status" value="1"/>
</dbReference>
<reference evidence="5 6" key="1">
    <citation type="submission" date="2019-03" db="EMBL/GenBank/DDBJ databases">
        <title>Single cell metagenomics reveals metabolic interactions within the superorganism composed of flagellate Streblomastix strix and complex community of Bacteroidetes bacteria on its surface.</title>
        <authorList>
            <person name="Treitli S.C."/>
            <person name="Kolisko M."/>
            <person name="Husnik F."/>
            <person name="Keeling P."/>
            <person name="Hampl V."/>
        </authorList>
    </citation>
    <scope>NUCLEOTIDE SEQUENCE [LARGE SCALE GENOMIC DNA]</scope>
    <source>
        <strain evidence="5">ST1C</strain>
    </source>
</reference>
<accession>A0A5J4U8P8</accession>
<feature type="non-terminal residue" evidence="5">
    <location>
        <position position="1"/>
    </location>
</feature>
<dbReference type="Proteomes" id="UP000324800">
    <property type="component" value="Unassembled WGS sequence"/>
</dbReference>
<feature type="compositionally biased region" description="Low complexity" evidence="3">
    <location>
        <begin position="83"/>
        <end position="92"/>
    </location>
</feature>
<keyword evidence="1" id="KW-0808">Transferase</keyword>
<name>A0A5J4U8P8_9EUKA</name>
<evidence type="ECO:0000256" key="2">
    <source>
        <dbReference type="ARBA" id="ARBA00022786"/>
    </source>
</evidence>
<feature type="region of interest" description="Disordered" evidence="3">
    <location>
        <begin position="171"/>
        <end position="195"/>
    </location>
</feature>
<dbReference type="Pfam" id="PF00179">
    <property type="entry name" value="UQ_con"/>
    <property type="match status" value="1"/>
</dbReference>
<protein>
    <submittedName>
        <fullName evidence="5">Putative ubiquitin-conjugating enzyme E2 O</fullName>
    </submittedName>
</protein>
<dbReference type="PROSITE" id="PS50127">
    <property type="entry name" value="UBC_2"/>
    <property type="match status" value="1"/>
</dbReference>
<dbReference type="GO" id="GO:0016740">
    <property type="term" value="F:transferase activity"/>
    <property type="evidence" value="ECO:0007669"/>
    <property type="project" value="UniProtKB-KW"/>
</dbReference>
<feature type="compositionally biased region" description="Acidic residues" evidence="3">
    <location>
        <begin position="48"/>
        <end position="64"/>
    </location>
</feature>
<dbReference type="Gene3D" id="3.10.110.10">
    <property type="entry name" value="Ubiquitin Conjugating Enzyme"/>
    <property type="match status" value="1"/>
</dbReference>
<gene>
    <name evidence="5" type="ORF">EZS28_037890</name>
</gene>
<dbReference type="SMART" id="SM00212">
    <property type="entry name" value="UBCc"/>
    <property type="match status" value="1"/>
</dbReference>
<dbReference type="SUPFAM" id="SSF52029">
    <property type="entry name" value="GroEL apical domain-like"/>
    <property type="match status" value="1"/>
</dbReference>
<dbReference type="EMBL" id="SNRW01019230">
    <property type="protein sequence ID" value="KAA6366583.1"/>
    <property type="molecule type" value="Genomic_DNA"/>
</dbReference>
<organism evidence="5 6">
    <name type="scientific">Streblomastix strix</name>
    <dbReference type="NCBI Taxonomy" id="222440"/>
    <lineage>
        <taxon>Eukaryota</taxon>
        <taxon>Metamonada</taxon>
        <taxon>Preaxostyla</taxon>
        <taxon>Oxymonadida</taxon>
        <taxon>Streblomastigidae</taxon>
        <taxon>Streblomastix</taxon>
    </lineage>
</organism>
<evidence type="ECO:0000256" key="3">
    <source>
        <dbReference type="SAM" id="MobiDB-lite"/>
    </source>
</evidence>
<dbReference type="CDD" id="cd23810">
    <property type="entry name" value="UBCc_BIRC6"/>
    <property type="match status" value="1"/>
</dbReference>
<feature type="compositionally biased region" description="Acidic residues" evidence="3">
    <location>
        <begin position="105"/>
        <end position="133"/>
    </location>
</feature>
<sequence length="493" mass="57815">AFIDAEWNIIFTKLDQIVKTGANIVLSRLAIGALTTQYFAEIEKDLIDEDQKDDEEEEQDEEELNQLRKMDQVEQKEQKQEQQIESENQNTEINKEINELIDLIMNEEDEEEEEEEEDEYEYEYEDDEEEEEETKPKTNKQNQNKEKISSNLRLNELKLKYPELSKKLYELKQRKQSRYERREEREEERMKLQNKRKKLIEVRKKRQEFRLRERKERRIKKKEEKDKKNQEQNELKEIQQKLLSGFVSNQQSSSSSSSSSSSFTSPQLTSVQQIKEDIYKQRLSQLQFQMRPITNFRSRHKFSSLLSSNLITSPTVQKRIAREVSTLSNQLPLTRDASIFVAVDEGNTQLIKALIVGPTQTPYEGGMFEFDIILPQMYPTVLPKVEIVTTGGGSFRFNPNLYNNGKVCLSLLGTWSGAAGEQWNAQHSTVLQVLISIQALILVDEPYFNEPRYESYIGTPNGQQNSKQYNKNVRKHTVKLAMIDQIERAKRGD</sequence>
<evidence type="ECO:0000313" key="5">
    <source>
        <dbReference type="EMBL" id="KAA6366583.1"/>
    </source>
</evidence>
<dbReference type="PANTHER" id="PTHR46116">
    <property type="entry name" value="(E3-INDEPENDENT) E2 UBIQUITIN-CONJUGATING ENZYME"/>
    <property type="match status" value="1"/>
</dbReference>
<keyword evidence="2" id="KW-0833">Ubl conjugation pathway</keyword>
<proteinExistence type="predicted"/>
<dbReference type="AlphaFoldDB" id="A0A5J4U8P8"/>